<dbReference type="InterPro" id="IPR001126">
    <property type="entry name" value="UmuC"/>
</dbReference>
<accession>A0A1T4W5J9</accession>
<evidence type="ECO:0000256" key="1">
    <source>
        <dbReference type="ARBA" id="ARBA00010945"/>
    </source>
</evidence>
<organism evidence="7 8">
    <name type="scientific">Paucidesulfovibrio gracilis DSM 16080</name>
    <dbReference type="NCBI Taxonomy" id="1121449"/>
    <lineage>
        <taxon>Bacteria</taxon>
        <taxon>Pseudomonadati</taxon>
        <taxon>Thermodesulfobacteriota</taxon>
        <taxon>Desulfovibrionia</taxon>
        <taxon>Desulfovibrionales</taxon>
        <taxon>Desulfovibrionaceae</taxon>
        <taxon>Paucidesulfovibrio</taxon>
    </lineage>
</organism>
<feature type="domain" description="UmuC" evidence="6">
    <location>
        <begin position="6"/>
        <end position="189"/>
    </location>
</feature>
<keyword evidence="5" id="KW-0742">SOS response</keyword>
<evidence type="ECO:0000256" key="5">
    <source>
        <dbReference type="ARBA" id="ARBA00023236"/>
    </source>
</evidence>
<dbReference type="InterPro" id="IPR043128">
    <property type="entry name" value="Rev_trsase/Diguanyl_cyclase"/>
</dbReference>
<evidence type="ECO:0000256" key="4">
    <source>
        <dbReference type="ARBA" id="ARBA00023204"/>
    </source>
</evidence>
<evidence type="ECO:0000313" key="8">
    <source>
        <dbReference type="Proteomes" id="UP000190027"/>
    </source>
</evidence>
<gene>
    <name evidence="7" type="ORF">SAMN02745704_00405</name>
</gene>
<evidence type="ECO:0000259" key="6">
    <source>
        <dbReference type="PROSITE" id="PS50173"/>
    </source>
</evidence>
<dbReference type="GO" id="GO:0003887">
    <property type="term" value="F:DNA-directed DNA polymerase activity"/>
    <property type="evidence" value="ECO:0007669"/>
    <property type="project" value="TreeGrafter"/>
</dbReference>
<dbReference type="InterPro" id="IPR017961">
    <property type="entry name" value="DNA_pol_Y-fam_little_finger"/>
</dbReference>
<dbReference type="GO" id="GO:0005829">
    <property type="term" value="C:cytosol"/>
    <property type="evidence" value="ECO:0007669"/>
    <property type="project" value="TreeGrafter"/>
</dbReference>
<keyword evidence="2" id="KW-0227">DNA damage</keyword>
<dbReference type="EMBL" id="FUYC01000001">
    <property type="protein sequence ID" value="SKA72477.1"/>
    <property type="molecule type" value="Genomic_DNA"/>
</dbReference>
<dbReference type="PANTHER" id="PTHR11076">
    <property type="entry name" value="DNA REPAIR POLYMERASE UMUC / TRANSFERASE FAMILY MEMBER"/>
    <property type="match status" value="1"/>
</dbReference>
<evidence type="ECO:0000256" key="3">
    <source>
        <dbReference type="ARBA" id="ARBA00023199"/>
    </source>
</evidence>
<protein>
    <submittedName>
        <fullName evidence="7">DNA polymerase V</fullName>
    </submittedName>
</protein>
<dbReference type="Proteomes" id="UP000190027">
    <property type="component" value="Unassembled WGS sequence"/>
</dbReference>
<keyword evidence="4" id="KW-0234">DNA repair</keyword>
<dbReference type="STRING" id="1121449.SAMN02745704_00405"/>
<sequence length="425" mass="47951">MTAPCIAMVDCNNFYVSCERVFNPALEGRPVVVLSNNDGCVIARSNEAKALGIGMGEPAFRRAAFFKTHGVRVFSSNYALYGDMSARVQRVLEQFSPEMENYSIDESFLVLRHADTRELLCLARKIRATVGQWTGIPVCVGLARTKTLAKVANRLAKKHTQSGIRLLDDSRDIRHELARLDLEDVWGIGGRNARKLRALGLHTALDLTRQPRDWVRRTLTVRGLHTMLELRGIPAIDMEENPPDAKSLTCSRSFGTRITKQAHLEEALCAYVQRAGEKLRQRGLEAGAVQVFLATNRHMHDPQYANSGCLPLSTPTDFTPDIQEAALRILRSIFRSGYKYQKVGVLLLDLVRPGQRQLTFQDMDDTEETAHRRQLMHAMDDVNQRFGRNTLRFAGSGLGPKPWHMRREALSQRFTTSWAELPVVR</sequence>
<dbReference type="InterPro" id="IPR050116">
    <property type="entry name" value="DNA_polymerase-Y"/>
</dbReference>
<dbReference type="InterPro" id="IPR025188">
    <property type="entry name" value="DUF4113"/>
</dbReference>
<dbReference type="Gene3D" id="3.40.1170.60">
    <property type="match status" value="1"/>
</dbReference>
<dbReference type="GO" id="GO:0009432">
    <property type="term" value="P:SOS response"/>
    <property type="evidence" value="ECO:0007669"/>
    <property type="project" value="UniProtKB-KW"/>
</dbReference>
<proteinExistence type="inferred from homology"/>
<dbReference type="InterPro" id="IPR036775">
    <property type="entry name" value="DNA_pol_Y-fam_lit_finger_sf"/>
</dbReference>
<dbReference type="Gene3D" id="3.30.1490.100">
    <property type="entry name" value="DNA polymerase, Y-family, little finger domain"/>
    <property type="match status" value="1"/>
</dbReference>
<dbReference type="GO" id="GO:0042276">
    <property type="term" value="P:error-prone translesion synthesis"/>
    <property type="evidence" value="ECO:0007669"/>
    <property type="project" value="TreeGrafter"/>
</dbReference>
<name>A0A1T4W5J9_9BACT</name>
<dbReference type="PANTHER" id="PTHR11076:SF34">
    <property type="entry name" value="PROTEIN UMUC"/>
    <property type="match status" value="1"/>
</dbReference>
<dbReference type="Gene3D" id="1.10.150.20">
    <property type="entry name" value="5' to 3' exonuclease, C-terminal subdomain"/>
    <property type="match status" value="1"/>
</dbReference>
<dbReference type="PROSITE" id="PS50173">
    <property type="entry name" value="UMUC"/>
    <property type="match status" value="1"/>
</dbReference>
<evidence type="ECO:0000256" key="2">
    <source>
        <dbReference type="ARBA" id="ARBA00022763"/>
    </source>
</evidence>
<dbReference type="GO" id="GO:0003684">
    <property type="term" value="F:damaged DNA binding"/>
    <property type="evidence" value="ECO:0007669"/>
    <property type="project" value="InterPro"/>
</dbReference>
<comment type="similarity">
    <text evidence="1">Belongs to the DNA polymerase type-Y family.</text>
</comment>
<dbReference type="OrthoDB" id="9808813at2"/>
<dbReference type="Gene3D" id="3.30.70.270">
    <property type="match status" value="1"/>
</dbReference>
<dbReference type="Pfam" id="PF11799">
    <property type="entry name" value="IMS_C"/>
    <property type="match status" value="1"/>
</dbReference>
<dbReference type="GO" id="GO:0006281">
    <property type="term" value="P:DNA repair"/>
    <property type="evidence" value="ECO:0007669"/>
    <property type="project" value="UniProtKB-KW"/>
</dbReference>
<keyword evidence="3" id="KW-0741">SOS mutagenesis</keyword>
<dbReference type="SUPFAM" id="SSF56672">
    <property type="entry name" value="DNA/RNA polymerases"/>
    <property type="match status" value="1"/>
</dbReference>
<dbReference type="Pfam" id="PF13438">
    <property type="entry name" value="DUF4113"/>
    <property type="match status" value="1"/>
</dbReference>
<dbReference type="AlphaFoldDB" id="A0A1T4W5J9"/>
<evidence type="ECO:0000313" key="7">
    <source>
        <dbReference type="EMBL" id="SKA72477.1"/>
    </source>
</evidence>
<dbReference type="RefSeq" id="WP_078715970.1">
    <property type="nucleotide sequence ID" value="NZ_FUYC01000001.1"/>
</dbReference>
<dbReference type="InterPro" id="IPR043502">
    <property type="entry name" value="DNA/RNA_pol_sf"/>
</dbReference>
<reference evidence="7 8" key="1">
    <citation type="submission" date="2017-02" db="EMBL/GenBank/DDBJ databases">
        <authorList>
            <person name="Peterson S.W."/>
        </authorList>
    </citation>
    <scope>NUCLEOTIDE SEQUENCE [LARGE SCALE GENOMIC DNA]</scope>
    <source>
        <strain evidence="7 8">DSM 16080</strain>
    </source>
</reference>
<dbReference type="CDD" id="cd01700">
    <property type="entry name" value="PolY_Pol_V_umuC"/>
    <property type="match status" value="1"/>
</dbReference>
<dbReference type="Pfam" id="PF00817">
    <property type="entry name" value="IMS"/>
    <property type="match status" value="1"/>
</dbReference>
<keyword evidence="8" id="KW-1185">Reference proteome</keyword>